<feature type="region of interest" description="Disordered" evidence="5">
    <location>
        <begin position="235"/>
        <end position="279"/>
    </location>
</feature>
<feature type="compositionally biased region" description="Polar residues" evidence="5">
    <location>
        <begin position="82"/>
        <end position="128"/>
    </location>
</feature>
<dbReference type="OMA" id="GSRDHQG"/>
<name>A0A8W8LEH5_MAGGI</name>
<dbReference type="EnsemblMetazoa" id="G27881.2">
    <property type="protein sequence ID" value="G27881.2:cds"/>
    <property type="gene ID" value="G27881"/>
</dbReference>
<feature type="compositionally biased region" description="Basic and acidic residues" evidence="5">
    <location>
        <begin position="142"/>
        <end position="174"/>
    </location>
</feature>
<dbReference type="OrthoDB" id="407442at2759"/>
<keyword evidence="3" id="KW-0539">Nucleus</keyword>
<dbReference type="Gene3D" id="3.30.70.330">
    <property type="match status" value="1"/>
</dbReference>
<dbReference type="PANTHER" id="PTHR13798:SF11">
    <property type="entry name" value="RNA-BINDING PROTEIN 7-RELATED"/>
    <property type="match status" value="1"/>
</dbReference>
<keyword evidence="8" id="KW-1185">Reference proteome</keyword>
<evidence type="ECO:0000256" key="1">
    <source>
        <dbReference type="ARBA" id="ARBA00004642"/>
    </source>
</evidence>
<reference evidence="7" key="1">
    <citation type="submission" date="2022-08" db="UniProtKB">
        <authorList>
            <consortium name="EnsemblMetazoa"/>
        </authorList>
    </citation>
    <scope>IDENTIFICATION</scope>
    <source>
        <strain evidence="7">05x7-T-G4-1.051#20</strain>
    </source>
</reference>
<dbReference type="GO" id="GO:0003727">
    <property type="term" value="F:single-stranded RNA binding"/>
    <property type="evidence" value="ECO:0007669"/>
    <property type="project" value="TreeGrafter"/>
</dbReference>
<evidence type="ECO:0000256" key="3">
    <source>
        <dbReference type="ARBA" id="ARBA00023242"/>
    </source>
</evidence>
<dbReference type="EnsemblMetazoa" id="G27881.1">
    <property type="protein sequence ID" value="G27881.1:cds"/>
    <property type="gene ID" value="G27881"/>
</dbReference>
<dbReference type="Pfam" id="PF00076">
    <property type="entry name" value="RRM_1"/>
    <property type="match status" value="1"/>
</dbReference>
<dbReference type="InterPro" id="IPR000504">
    <property type="entry name" value="RRM_dom"/>
</dbReference>
<comment type="subcellular location">
    <subcellularLocation>
        <location evidence="1">Nucleus</location>
        <location evidence="1">Nucleoplasm</location>
    </subcellularLocation>
</comment>
<organism evidence="7 8">
    <name type="scientific">Magallana gigas</name>
    <name type="common">Pacific oyster</name>
    <name type="synonym">Crassostrea gigas</name>
    <dbReference type="NCBI Taxonomy" id="29159"/>
    <lineage>
        <taxon>Eukaryota</taxon>
        <taxon>Metazoa</taxon>
        <taxon>Spiralia</taxon>
        <taxon>Lophotrochozoa</taxon>
        <taxon>Mollusca</taxon>
        <taxon>Bivalvia</taxon>
        <taxon>Autobranchia</taxon>
        <taxon>Pteriomorphia</taxon>
        <taxon>Ostreida</taxon>
        <taxon>Ostreoidea</taxon>
        <taxon>Ostreidae</taxon>
        <taxon>Magallana</taxon>
    </lineage>
</organism>
<feature type="compositionally biased region" description="Basic and acidic residues" evidence="5">
    <location>
        <begin position="235"/>
        <end position="246"/>
    </location>
</feature>
<dbReference type="InterPro" id="IPR035979">
    <property type="entry name" value="RBD_domain_sf"/>
</dbReference>
<dbReference type="SUPFAM" id="SSF54928">
    <property type="entry name" value="RNA-binding domain, RBD"/>
    <property type="match status" value="1"/>
</dbReference>
<dbReference type="InterPro" id="IPR052285">
    <property type="entry name" value="NEXT_complex_subunit"/>
</dbReference>
<evidence type="ECO:0000313" key="7">
    <source>
        <dbReference type="EnsemblMetazoa" id="G27881.3:cds"/>
    </source>
</evidence>
<feature type="domain" description="RRM" evidence="6">
    <location>
        <begin position="6"/>
        <end position="82"/>
    </location>
</feature>
<keyword evidence="2 4" id="KW-0694">RNA-binding</keyword>
<protein>
    <recommendedName>
        <fullName evidence="6">RRM domain-containing protein</fullName>
    </recommendedName>
</protein>
<evidence type="ECO:0000313" key="8">
    <source>
        <dbReference type="Proteomes" id="UP000005408"/>
    </source>
</evidence>
<accession>A0A8W8LEH5</accession>
<dbReference type="SMART" id="SM00360">
    <property type="entry name" value="RRM"/>
    <property type="match status" value="1"/>
</dbReference>
<evidence type="ECO:0000256" key="4">
    <source>
        <dbReference type="PROSITE-ProRule" id="PRU00176"/>
    </source>
</evidence>
<dbReference type="EnsemblMetazoa" id="G27881.3">
    <property type="protein sequence ID" value="G27881.3:cds"/>
    <property type="gene ID" value="G27881"/>
</dbReference>
<dbReference type="GO" id="GO:0005654">
    <property type="term" value="C:nucleoplasm"/>
    <property type="evidence" value="ECO:0007669"/>
    <property type="project" value="UniProtKB-SubCell"/>
</dbReference>
<sequence length="279" mass="32188">MDSRNRMLWVGNLSERTKEEILYELFLQAGPLEKVTIPVKDGRPQKFGFVTFKHECSVPYAIQLLDGIRVWGNPLRLQPRTGATPTLSLNNSPAENIPSGSQGQFNQSPTAHNQSPSMQRGNTWPSSRNQHDGREFLSPGNRDLHGHGSRDHQGHGSRDHQGHGGRDYQGHGGRDIQGQGGSHSRGNSKWDNRFEESRNMEHIPLQGNSHFNNSPQEMKPRDLRDQDYYNEKRERLMNKQKASLDVHRHRHERRGHDHMQNPYDRGGRQQPWQSRPYRH</sequence>
<dbReference type="AlphaFoldDB" id="A0A8W8LEH5"/>
<dbReference type="GO" id="GO:0000381">
    <property type="term" value="P:regulation of alternative mRNA splicing, via spliceosome"/>
    <property type="evidence" value="ECO:0007669"/>
    <property type="project" value="TreeGrafter"/>
</dbReference>
<dbReference type="PROSITE" id="PS50102">
    <property type="entry name" value="RRM"/>
    <property type="match status" value="1"/>
</dbReference>
<feature type="region of interest" description="Disordered" evidence="5">
    <location>
        <begin position="82"/>
        <end position="190"/>
    </location>
</feature>
<proteinExistence type="predicted"/>
<evidence type="ECO:0000256" key="5">
    <source>
        <dbReference type="SAM" id="MobiDB-lite"/>
    </source>
</evidence>
<evidence type="ECO:0000259" key="6">
    <source>
        <dbReference type="PROSITE" id="PS50102"/>
    </source>
</evidence>
<evidence type="ECO:0000256" key="2">
    <source>
        <dbReference type="ARBA" id="ARBA00022884"/>
    </source>
</evidence>
<dbReference type="Proteomes" id="UP000005408">
    <property type="component" value="Unassembled WGS sequence"/>
</dbReference>
<dbReference type="PANTHER" id="PTHR13798">
    <property type="entry name" value="RNA BINDING MOTIF RBM PROTEIN -RELATED"/>
    <property type="match status" value="1"/>
</dbReference>
<dbReference type="InterPro" id="IPR012677">
    <property type="entry name" value="Nucleotide-bd_a/b_plait_sf"/>
</dbReference>
<dbReference type="CDD" id="cd12336">
    <property type="entry name" value="RRM_RBM7_like"/>
    <property type="match status" value="1"/>
</dbReference>